<dbReference type="Gene3D" id="1.25.40.90">
    <property type="match status" value="1"/>
</dbReference>
<proteinExistence type="inferred from homology"/>
<dbReference type="GO" id="GO:0031124">
    <property type="term" value="P:mRNA 3'-end processing"/>
    <property type="evidence" value="ECO:0007669"/>
    <property type="project" value="TreeGrafter"/>
</dbReference>
<comment type="subunit">
    <text evidence="5">Associates with the RNA polymerase II complex.</text>
</comment>
<keyword evidence="10" id="KW-1185">Reference proteome</keyword>
<feature type="region of interest" description="Disordered" evidence="7">
    <location>
        <begin position="292"/>
        <end position="336"/>
    </location>
</feature>
<dbReference type="Pfam" id="PF16566">
    <property type="entry name" value="CREPT"/>
    <property type="match status" value="1"/>
</dbReference>
<dbReference type="Gene3D" id="6.10.250.2560">
    <property type="match status" value="1"/>
</dbReference>
<evidence type="ECO:0000313" key="9">
    <source>
        <dbReference type="Ensembl" id="ENSMMOP00000020803.1"/>
    </source>
</evidence>
<dbReference type="SUPFAM" id="SSF48464">
    <property type="entry name" value="ENTH/VHS domain"/>
    <property type="match status" value="1"/>
</dbReference>
<dbReference type="PROSITE" id="PS51391">
    <property type="entry name" value="CID"/>
    <property type="match status" value="1"/>
</dbReference>
<evidence type="ECO:0000256" key="4">
    <source>
        <dbReference type="ARBA" id="ARBA00034310"/>
    </source>
</evidence>
<accession>A0A3Q3WRR9</accession>
<dbReference type="Ensembl" id="ENSMMOT00000021149.1">
    <property type="protein sequence ID" value="ENSMMOP00000020803.1"/>
    <property type="gene ID" value="ENSMMOG00000015811.1"/>
</dbReference>
<keyword evidence="3" id="KW-0007">Acetylation</keyword>
<evidence type="ECO:0000256" key="5">
    <source>
        <dbReference type="ARBA" id="ARBA00062892"/>
    </source>
</evidence>
<reference evidence="9" key="2">
    <citation type="submission" date="2025-09" db="UniProtKB">
        <authorList>
            <consortium name="Ensembl"/>
        </authorList>
    </citation>
    <scope>IDENTIFICATION</scope>
</reference>
<dbReference type="AlphaFoldDB" id="A0A3Q3WRR9"/>
<keyword evidence="1" id="KW-0488">Methylation</keyword>
<keyword evidence="2" id="KW-0597">Phosphoprotein</keyword>
<evidence type="ECO:0000313" key="10">
    <source>
        <dbReference type="Proteomes" id="UP000261620"/>
    </source>
</evidence>
<evidence type="ECO:0000256" key="6">
    <source>
        <dbReference type="ARBA" id="ARBA00067342"/>
    </source>
</evidence>
<feature type="compositionally biased region" description="Low complexity" evidence="7">
    <location>
        <begin position="303"/>
        <end position="313"/>
    </location>
</feature>
<dbReference type="GO" id="GO:0000993">
    <property type="term" value="F:RNA polymerase II complex binding"/>
    <property type="evidence" value="ECO:0007669"/>
    <property type="project" value="TreeGrafter"/>
</dbReference>
<dbReference type="PANTHER" id="PTHR12460:SF40">
    <property type="entry name" value="REGULATION OF NUCLEAR PRE-MRNA DOMAIN-CONTAINING PROTEIN 2"/>
    <property type="match status" value="1"/>
</dbReference>
<evidence type="ECO:0000256" key="2">
    <source>
        <dbReference type="ARBA" id="ARBA00022553"/>
    </source>
</evidence>
<dbReference type="Pfam" id="PF04818">
    <property type="entry name" value="CID"/>
    <property type="match status" value="1"/>
</dbReference>
<organism evidence="9 10">
    <name type="scientific">Mola mola</name>
    <name type="common">Ocean sunfish</name>
    <name type="synonym">Tetraodon mola</name>
    <dbReference type="NCBI Taxonomy" id="94237"/>
    <lineage>
        <taxon>Eukaryota</taxon>
        <taxon>Metazoa</taxon>
        <taxon>Chordata</taxon>
        <taxon>Craniata</taxon>
        <taxon>Vertebrata</taxon>
        <taxon>Euteleostomi</taxon>
        <taxon>Actinopterygii</taxon>
        <taxon>Neopterygii</taxon>
        <taxon>Teleostei</taxon>
        <taxon>Neoteleostei</taxon>
        <taxon>Acanthomorphata</taxon>
        <taxon>Eupercaria</taxon>
        <taxon>Tetraodontiformes</taxon>
        <taxon>Molidae</taxon>
        <taxon>Mola</taxon>
    </lineage>
</organism>
<evidence type="ECO:0000259" key="8">
    <source>
        <dbReference type="PROSITE" id="PS51391"/>
    </source>
</evidence>
<dbReference type="SMART" id="SM00582">
    <property type="entry name" value="RPR"/>
    <property type="match status" value="1"/>
</dbReference>
<dbReference type="InterPro" id="IPR032337">
    <property type="entry name" value="RPRD1A/B_C"/>
</dbReference>
<dbReference type="InterPro" id="IPR008942">
    <property type="entry name" value="ENTH_VHS"/>
</dbReference>
<dbReference type="PANTHER" id="PTHR12460">
    <property type="entry name" value="CYCLIN-DEPENDENT KINASE INHIBITOR-RELATED PROTEIN"/>
    <property type="match status" value="1"/>
</dbReference>
<evidence type="ECO:0000256" key="1">
    <source>
        <dbReference type="ARBA" id="ARBA00022481"/>
    </source>
</evidence>
<sequence>MAAGAGAASGDSLESTLERKFRHVTNTMESIQGLSTWCIDNKKYHSLIVRHWMKSVRKADASHRLNLFYLANDVIQNCKRKNAIVYRTAFAEVLRDAFILDGDHKVIKSVERILSIWEDRGVYSGTLISELKNSLVKEESPPETPVEQKSTFVESKADLQSKIVAEFVPQALTDELFKYKRSMEEVDLREKQLAAMRVDICSSQTLRKLKDKAGGKKFSKDFEEGSAQLQEFIKFLGNHCKNGPPLIQALSNADIFYEMQYKEVKIVANAYQTFANRVSHMKRKLDALKATLPDLDESPIPSPSADAPSPTGSESPFHGLGMANPDPDLDGSSLGDVDNRIVEDMDLSDEEVDGGGIIVEEQLQRPPNRQVSTPIPAKTGQSVAAKQSVTQSAPSVPDSAAAVDGIDLAKIDSILNSLSSVIKNTGECCWLF</sequence>
<dbReference type="InterPro" id="IPR006569">
    <property type="entry name" value="CID_dom"/>
</dbReference>
<name>A0A3Q3WRR9_MOLML</name>
<dbReference type="Proteomes" id="UP000261620">
    <property type="component" value="Unplaced"/>
</dbReference>
<evidence type="ECO:0000256" key="7">
    <source>
        <dbReference type="SAM" id="MobiDB-lite"/>
    </source>
</evidence>
<comment type="similarity">
    <text evidence="4">Belongs to the UPF0400 (RTT103) family.</text>
</comment>
<feature type="domain" description="CID" evidence="8">
    <location>
        <begin position="9"/>
        <end position="139"/>
    </location>
</feature>
<evidence type="ECO:0000256" key="3">
    <source>
        <dbReference type="ARBA" id="ARBA00022990"/>
    </source>
</evidence>
<protein>
    <recommendedName>
        <fullName evidence="6">Regulation of nuclear pre-mRNA domain-containing protein 2</fullName>
    </recommendedName>
</protein>
<reference evidence="9" key="1">
    <citation type="submission" date="2025-08" db="UniProtKB">
        <authorList>
            <consortium name="Ensembl"/>
        </authorList>
    </citation>
    <scope>IDENTIFICATION</scope>
</reference>
<dbReference type="FunFam" id="1.25.40.90:FF:000020">
    <property type="entry name" value="regulation of nuclear pre-mRNA domain-containing protein 2 isoform X1"/>
    <property type="match status" value="1"/>
</dbReference>